<dbReference type="PANTHER" id="PTHR40074">
    <property type="entry name" value="O-ACETYLTRANSFERASE WECH"/>
    <property type="match status" value="1"/>
</dbReference>
<evidence type="ECO:0000256" key="3">
    <source>
        <dbReference type="ARBA" id="ARBA00022475"/>
    </source>
</evidence>
<keyword evidence="4 7" id="KW-0812">Transmembrane</keyword>
<evidence type="ECO:0000256" key="6">
    <source>
        <dbReference type="ARBA" id="ARBA00023136"/>
    </source>
</evidence>
<evidence type="ECO:0000256" key="2">
    <source>
        <dbReference type="ARBA" id="ARBA00007400"/>
    </source>
</evidence>
<evidence type="ECO:0000256" key="7">
    <source>
        <dbReference type="SAM" id="Phobius"/>
    </source>
</evidence>
<protein>
    <submittedName>
        <fullName evidence="9">Peptidoglycan/LPS O-acetylase OafA/YrhL</fullName>
    </submittedName>
</protein>
<comment type="similarity">
    <text evidence="2">Belongs to the acyltransferase 3 family.</text>
</comment>
<feature type="transmembrane region" description="Helical" evidence="7">
    <location>
        <begin position="310"/>
        <end position="327"/>
    </location>
</feature>
<dbReference type="RefSeq" id="WP_021283151.1">
    <property type="nucleotide sequence ID" value="NZ_JAGGLL010000005.1"/>
</dbReference>
<feature type="transmembrane region" description="Helical" evidence="7">
    <location>
        <begin position="35"/>
        <end position="52"/>
    </location>
</feature>
<keyword evidence="10" id="KW-1185">Reference proteome</keyword>
<feature type="transmembrane region" description="Helical" evidence="7">
    <location>
        <begin position="100"/>
        <end position="118"/>
    </location>
</feature>
<dbReference type="InterPro" id="IPR002656">
    <property type="entry name" value="Acyl_transf_3_dom"/>
</dbReference>
<evidence type="ECO:0000256" key="1">
    <source>
        <dbReference type="ARBA" id="ARBA00004651"/>
    </source>
</evidence>
<gene>
    <name evidence="9" type="ORF">J2Z44_000935</name>
</gene>
<dbReference type="EMBL" id="JAGGLL010000005">
    <property type="protein sequence ID" value="MBP2021148.1"/>
    <property type="molecule type" value="Genomic_DNA"/>
</dbReference>
<feature type="transmembrane region" description="Helical" evidence="7">
    <location>
        <begin position="192"/>
        <end position="214"/>
    </location>
</feature>
<evidence type="ECO:0000313" key="10">
    <source>
        <dbReference type="Proteomes" id="UP001519308"/>
    </source>
</evidence>
<feature type="transmembrane region" description="Helical" evidence="7">
    <location>
        <begin position="278"/>
        <end position="298"/>
    </location>
</feature>
<proteinExistence type="inferred from homology"/>
<evidence type="ECO:0000256" key="4">
    <source>
        <dbReference type="ARBA" id="ARBA00022692"/>
    </source>
</evidence>
<evidence type="ECO:0000313" key="9">
    <source>
        <dbReference type="EMBL" id="MBP2021148.1"/>
    </source>
</evidence>
<dbReference type="Proteomes" id="UP001519308">
    <property type="component" value="Unassembled WGS sequence"/>
</dbReference>
<dbReference type="PANTHER" id="PTHR40074:SF2">
    <property type="entry name" value="O-ACETYLTRANSFERASE WECH"/>
    <property type="match status" value="1"/>
</dbReference>
<sequence>MKSSYLLWIVILFFAMVFLNKKNYKVDSYTVTSQIKGIAILLVIFGHLSRVAEIHNPILNLLGANGVCIFLLISGYGLYKSSEKKGITFSYWKKRIVTVLIPYSLITGIFLLYDRFFLNKEYSKIYILKNILGIDNLTRFDGTMWYIQFILSWYIVFGIVFYFNKYKALRISILFLFSIIFYSQMNREPFSMYYYQCAVHSFWFPIGVLVGAYGERLRTIVNSKSKIIFINLITVIFIYLIYGNINTNNNLYMLYNFSVAVVLISTILIIYSFKKYIYLLDYIGSISFYLYLFEGVFIYNYNIINKDMPIFSFFLYFFIITALSMIYKRIIELVTGKVLVNKKTV</sequence>
<feature type="transmembrane region" description="Helical" evidence="7">
    <location>
        <begin position="145"/>
        <end position="163"/>
    </location>
</feature>
<feature type="transmembrane region" description="Helical" evidence="7">
    <location>
        <begin position="168"/>
        <end position="186"/>
    </location>
</feature>
<reference evidence="9 10" key="1">
    <citation type="submission" date="2021-03" db="EMBL/GenBank/DDBJ databases">
        <title>Genomic Encyclopedia of Type Strains, Phase IV (KMG-IV): sequencing the most valuable type-strain genomes for metagenomic binning, comparative biology and taxonomic classification.</title>
        <authorList>
            <person name="Goeker M."/>
        </authorList>
    </citation>
    <scope>NUCLEOTIDE SEQUENCE [LARGE SCALE GENOMIC DNA]</scope>
    <source>
        <strain evidence="9 10">DSM 28650</strain>
    </source>
</reference>
<feature type="transmembrane region" description="Helical" evidence="7">
    <location>
        <begin position="226"/>
        <end position="245"/>
    </location>
</feature>
<name>A0ABS4K042_9CLOT</name>
<evidence type="ECO:0000256" key="5">
    <source>
        <dbReference type="ARBA" id="ARBA00022989"/>
    </source>
</evidence>
<comment type="caution">
    <text evidence="9">The sequence shown here is derived from an EMBL/GenBank/DDBJ whole genome shotgun (WGS) entry which is preliminary data.</text>
</comment>
<feature type="transmembrane region" description="Helical" evidence="7">
    <location>
        <begin position="58"/>
        <end position="79"/>
    </location>
</feature>
<organism evidence="9 10">
    <name type="scientific">Clostridium punense</name>
    <dbReference type="NCBI Taxonomy" id="1054297"/>
    <lineage>
        <taxon>Bacteria</taxon>
        <taxon>Bacillati</taxon>
        <taxon>Bacillota</taxon>
        <taxon>Clostridia</taxon>
        <taxon>Eubacteriales</taxon>
        <taxon>Clostridiaceae</taxon>
        <taxon>Clostridium</taxon>
    </lineage>
</organism>
<accession>A0ABS4K042</accession>
<keyword evidence="3" id="KW-1003">Cell membrane</keyword>
<keyword evidence="6 7" id="KW-0472">Membrane</keyword>
<comment type="subcellular location">
    <subcellularLocation>
        <location evidence="1">Cell membrane</location>
        <topology evidence="1">Multi-pass membrane protein</topology>
    </subcellularLocation>
</comment>
<feature type="transmembrane region" description="Helical" evidence="7">
    <location>
        <begin position="6"/>
        <end position="23"/>
    </location>
</feature>
<keyword evidence="5 7" id="KW-1133">Transmembrane helix</keyword>
<feature type="transmembrane region" description="Helical" evidence="7">
    <location>
        <begin position="251"/>
        <end position="271"/>
    </location>
</feature>
<dbReference type="Pfam" id="PF01757">
    <property type="entry name" value="Acyl_transf_3"/>
    <property type="match status" value="1"/>
</dbReference>
<feature type="domain" description="Acyltransferase 3" evidence="8">
    <location>
        <begin position="35"/>
        <end position="327"/>
    </location>
</feature>
<evidence type="ECO:0000259" key="8">
    <source>
        <dbReference type="Pfam" id="PF01757"/>
    </source>
</evidence>